<name>A0A2N0VGD2_9BACT</name>
<evidence type="ECO:0000313" key="4">
    <source>
        <dbReference type="Proteomes" id="UP000233398"/>
    </source>
</evidence>
<evidence type="ECO:0000259" key="2">
    <source>
        <dbReference type="Pfam" id="PF13439"/>
    </source>
</evidence>
<dbReference type="Pfam" id="PF13439">
    <property type="entry name" value="Glyco_transf_4"/>
    <property type="match status" value="1"/>
</dbReference>
<proteinExistence type="predicted"/>
<gene>
    <name evidence="3" type="ORF">CWD77_11600</name>
</gene>
<feature type="domain" description="Glycosyltransferase subfamily 4-like N-terminal" evidence="2">
    <location>
        <begin position="18"/>
        <end position="189"/>
    </location>
</feature>
<dbReference type="AlphaFoldDB" id="A0A2N0VGD2"/>
<evidence type="ECO:0000259" key="1">
    <source>
        <dbReference type="Pfam" id="PF00534"/>
    </source>
</evidence>
<accession>A0A2N0VGD2</accession>
<dbReference type="RefSeq" id="WP_101073726.1">
    <property type="nucleotide sequence ID" value="NZ_PISP01000003.1"/>
</dbReference>
<evidence type="ECO:0000313" key="3">
    <source>
        <dbReference type="EMBL" id="PKD43252.1"/>
    </source>
</evidence>
<reference evidence="3 4" key="1">
    <citation type="submission" date="2017-11" db="EMBL/GenBank/DDBJ databases">
        <title>Rhodohalobacter 15182 sp. nov., isolated from a salt lake.</title>
        <authorList>
            <person name="Han S."/>
        </authorList>
    </citation>
    <scope>NUCLEOTIDE SEQUENCE [LARGE SCALE GENOMIC DNA]</scope>
    <source>
        <strain evidence="3 4">15182</strain>
    </source>
</reference>
<dbReference type="OrthoDB" id="791981at2"/>
<keyword evidence="4" id="KW-1185">Reference proteome</keyword>
<dbReference type="PANTHER" id="PTHR12526">
    <property type="entry name" value="GLYCOSYLTRANSFERASE"/>
    <property type="match status" value="1"/>
</dbReference>
<dbReference type="Gene3D" id="3.40.50.2000">
    <property type="entry name" value="Glycogen Phosphorylase B"/>
    <property type="match status" value="2"/>
</dbReference>
<dbReference type="GO" id="GO:0016757">
    <property type="term" value="F:glycosyltransferase activity"/>
    <property type="evidence" value="ECO:0007669"/>
    <property type="project" value="InterPro"/>
</dbReference>
<dbReference type="CDD" id="cd03811">
    <property type="entry name" value="GT4_GT28_WabH-like"/>
    <property type="match status" value="1"/>
</dbReference>
<dbReference type="SUPFAM" id="SSF53756">
    <property type="entry name" value="UDP-Glycosyltransferase/glycogen phosphorylase"/>
    <property type="match status" value="1"/>
</dbReference>
<dbReference type="Proteomes" id="UP000233398">
    <property type="component" value="Unassembled WGS sequence"/>
</dbReference>
<organism evidence="3 4">
    <name type="scientific">Rhodohalobacter barkolensis</name>
    <dbReference type="NCBI Taxonomy" id="2053187"/>
    <lineage>
        <taxon>Bacteria</taxon>
        <taxon>Pseudomonadati</taxon>
        <taxon>Balneolota</taxon>
        <taxon>Balneolia</taxon>
        <taxon>Balneolales</taxon>
        <taxon>Balneolaceae</taxon>
        <taxon>Rhodohalobacter</taxon>
    </lineage>
</organism>
<feature type="domain" description="Glycosyl transferase family 1" evidence="1">
    <location>
        <begin position="201"/>
        <end position="357"/>
    </location>
</feature>
<comment type="caution">
    <text evidence="3">The sequence shown here is derived from an EMBL/GenBank/DDBJ whole genome shotgun (WGS) entry which is preliminary data.</text>
</comment>
<dbReference type="Pfam" id="PF00534">
    <property type="entry name" value="Glycos_transf_1"/>
    <property type="match status" value="1"/>
</dbReference>
<evidence type="ECO:0008006" key="5">
    <source>
        <dbReference type="Google" id="ProtNLM"/>
    </source>
</evidence>
<dbReference type="InterPro" id="IPR001296">
    <property type="entry name" value="Glyco_trans_1"/>
</dbReference>
<protein>
    <recommendedName>
        <fullName evidence="5">Glycosyltransferase</fullName>
    </recommendedName>
</protein>
<dbReference type="EMBL" id="PISP01000003">
    <property type="protein sequence ID" value="PKD43252.1"/>
    <property type="molecule type" value="Genomic_DNA"/>
</dbReference>
<dbReference type="InterPro" id="IPR028098">
    <property type="entry name" value="Glyco_trans_4-like_N"/>
</dbReference>
<sequence length="380" mass="44011">MMAGKRNILILMPSLRAGGAERTLINLLHKIDSNRFNVDLFVVSKKGPYIKDIPDYVNTTFFFKNDFIARVFGFIHRQYSIDWFFKRKMQAIEKSYDVGISYLDANFTDLLFYSENIEKRVAFIHSSYKTHDNYDRFYSKESYNRKLRKNRYSMLDAIYFVSEDAMEEFIEVFGKYPKMDVIYNMVDRESIISKSKINDGEETEGSFRFSAVGSLMEVKGFDRLIRAAGILKDEGYRFTIELAGTGEEETNIRRLIKSLKLEDTVILHGFLPNPYPLIKKSDVFVMSSISEALPTVLCEAMILGVPTVVTNCSGCRGLVNSGEYGLMAEQDDADLAEKMKQYLENPHLLEHYRKKSIERSKLFDDERVLNSYHEIFEGNI</sequence>